<keyword evidence="3" id="KW-1185">Reference proteome</keyword>
<dbReference type="PANTHER" id="PTHR39190:SF1">
    <property type="entry name" value="FLAGELLAR ASSEMBLY FACTOR FLIW"/>
    <property type="match status" value="1"/>
</dbReference>
<dbReference type="InterPro" id="IPR003775">
    <property type="entry name" value="Flagellar_assembly_factor_FliW"/>
</dbReference>
<evidence type="ECO:0000313" key="3">
    <source>
        <dbReference type="Proteomes" id="UP000743001"/>
    </source>
</evidence>
<dbReference type="HAMAP" id="MF_01185">
    <property type="entry name" value="FliW"/>
    <property type="match status" value="1"/>
</dbReference>
<comment type="caution">
    <text evidence="2">The sequence shown here is derived from an EMBL/GenBank/DDBJ whole genome shotgun (WGS) entry which is preliminary data.</text>
</comment>
<keyword evidence="2" id="KW-0969">Cilium</keyword>
<proteinExistence type="inferred from homology"/>
<reference evidence="2 3" key="1">
    <citation type="submission" date="2021-06" db="EMBL/GenBank/DDBJ databases">
        <authorList>
            <person name="Sun Q."/>
            <person name="Li D."/>
        </authorList>
    </citation>
    <scope>NUCLEOTIDE SEQUENCE [LARGE SCALE GENOMIC DNA]</scope>
    <source>
        <strain evidence="2 3">MSJ-6</strain>
    </source>
</reference>
<keyword evidence="1" id="KW-0143">Chaperone</keyword>
<dbReference type="EMBL" id="JAHLQJ010000002">
    <property type="protein sequence ID" value="MBU5670951.1"/>
    <property type="molecule type" value="Genomic_DNA"/>
</dbReference>
<evidence type="ECO:0000313" key="2">
    <source>
        <dbReference type="EMBL" id="MBU5670951.1"/>
    </source>
</evidence>
<evidence type="ECO:0000256" key="1">
    <source>
        <dbReference type="HAMAP-Rule" id="MF_01185"/>
    </source>
</evidence>
<organism evidence="2 3">
    <name type="scientific">Paenibacillus brevis</name>
    <dbReference type="NCBI Taxonomy" id="2841508"/>
    <lineage>
        <taxon>Bacteria</taxon>
        <taxon>Bacillati</taxon>
        <taxon>Bacillota</taxon>
        <taxon>Bacilli</taxon>
        <taxon>Bacillales</taxon>
        <taxon>Paenibacillaceae</taxon>
        <taxon>Paenibacillus</taxon>
    </lineage>
</organism>
<comment type="subunit">
    <text evidence="1">Interacts with translational regulator CsrA and flagellin(s).</text>
</comment>
<dbReference type="Proteomes" id="UP000743001">
    <property type="component" value="Unassembled WGS sequence"/>
</dbReference>
<accession>A0ABS6FP23</accession>
<gene>
    <name evidence="1 2" type="primary">fliW</name>
    <name evidence="2" type="ORF">KQJ23_03805</name>
</gene>
<keyword evidence="2" id="KW-0966">Cell projection</keyword>
<dbReference type="PANTHER" id="PTHR39190">
    <property type="entry name" value="FLAGELLAR ASSEMBLY FACTOR FLIW"/>
    <property type="match status" value="1"/>
</dbReference>
<comment type="similarity">
    <text evidence="1">Belongs to the FliW family.</text>
</comment>
<keyword evidence="1" id="KW-0810">Translation regulation</keyword>
<keyword evidence="1" id="KW-1005">Bacterial flagellum biogenesis</keyword>
<dbReference type="RefSeq" id="WP_216477333.1">
    <property type="nucleotide sequence ID" value="NZ_JAHLQJ010000002.1"/>
</dbReference>
<dbReference type="Pfam" id="PF02623">
    <property type="entry name" value="FliW"/>
    <property type="match status" value="1"/>
</dbReference>
<sequence length="152" mass="17730">MLIRTARFGELEVNEQDLWTMKNPILGFESNRQFVVLPQNDSPFEYYQSIDDEHLTFVLADPFVFFNDYEFSLDQRWMDMLQIGTSEEVSVRVIVTVRSPRDISLNLKAPLVLNTRVKEAAQIILDVPGYMTRHSIVEQPKEEVKNADSFKK</sequence>
<name>A0ABS6FP23_9BACL</name>
<comment type="function">
    <text evidence="1">Acts as an anti-CsrA protein, binds CsrA and prevents it from repressing translation of its target genes, one of which is flagellin. Binds to flagellin and participates in the assembly of the flagellum.</text>
</comment>
<protein>
    <recommendedName>
        <fullName evidence="1">Flagellar assembly factor FliW</fullName>
    </recommendedName>
</protein>
<keyword evidence="2" id="KW-0282">Flagellum</keyword>
<comment type="subcellular location">
    <subcellularLocation>
        <location evidence="1">Cytoplasm</location>
    </subcellularLocation>
</comment>
<keyword evidence="1" id="KW-0963">Cytoplasm</keyword>